<protein>
    <submittedName>
        <fullName evidence="5">PAS domain-containing protein</fullName>
    </submittedName>
</protein>
<dbReference type="CDD" id="cd00130">
    <property type="entry name" value="PAS"/>
    <property type="match status" value="1"/>
</dbReference>
<reference evidence="5" key="1">
    <citation type="submission" date="2021-01" db="EMBL/GenBank/DDBJ databases">
        <title>Marivirga aurantiaca sp. nov., isolated from intertidal surface sediments.</title>
        <authorList>
            <person name="Zhang M."/>
        </authorList>
    </citation>
    <scope>NUCLEOTIDE SEQUENCE</scope>
    <source>
        <strain evidence="5">S37H4</strain>
    </source>
</reference>
<sequence>MTFFSRLQNIGVRTSYPNYVNNKIVLSNLLAFFIIILVALPFTIIAATYAAFLVFIPVLGIVAMSCVWLLNKSGGVYLARILSAVTPLTLAVWFTAYLTSPHTSPPLVMVLICMAFAILPFLVFDIREKPYLIFSAILNFALFLSLGKLSEIFIKEVDVSFISSGFLYQMNYVIAILLAFTIVFMLAFIGYRAELKSQKLIDDNKKQTSELQKSEEVLKQNLDEVQRVQEEEKNRAWVTEGLGRVNNLTRAQNDPDKLSKEVISEVAKYLGANQGAIYLVEKGDTESEEPYMEMKAAFAFGRKKNMSDKVRAGEGLIGQCFLEKDMIFLTEVPENFVKIKSGLGDATPRNIVIVPLLANEEVEGIIEVASFEVLANHKIDYLKKLGESLATSFNLNKVNANTRRLLELSQEQEEQMRSQAEELHQNMEELQATQEEMERKSRETEEQNQQLQQQEEELKQNMEEMSAQAEEMERNMNRMETLQQEMQARENILDETTIISEADLFGNIIYTNNKLSEVSKYSKEEMMGKPHSLFRHPDMPKEIFKSVWNTIQSGKMFRGIIKNRAKDGSVYWVDAVISPVMNENNKPIKYVGVRYVIEEEKIAQQLFDKQLKRMKLK</sequence>
<organism evidence="5 6">
    <name type="scientific">Marivirga aurantiaca</name>
    <dbReference type="NCBI Taxonomy" id="2802615"/>
    <lineage>
        <taxon>Bacteria</taxon>
        <taxon>Pseudomonadati</taxon>
        <taxon>Bacteroidota</taxon>
        <taxon>Cytophagia</taxon>
        <taxon>Cytophagales</taxon>
        <taxon>Marivirgaceae</taxon>
        <taxon>Marivirga</taxon>
    </lineage>
</organism>
<keyword evidence="2" id="KW-0812">Transmembrane</keyword>
<dbReference type="InterPro" id="IPR029016">
    <property type="entry name" value="GAF-like_dom_sf"/>
</dbReference>
<evidence type="ECO:0000313" key="6">
    <source>
        <dbReference type="Proteomes" id="UP000611723"/>
    </source>
</evidence>
<dbReference type="AlphaFoldDB" id="A0A934WW76"/>
<name>A0A934WW76_9BACT</name>
<feature type="transmembrane region" description="Helical" evidence="2">
    <location>
        <begin position="24"/>
        <end position="44"/>
    </location>
</feature>
<dbReference type="InterPro" id="IPR000700">
    <property type="entry name" value="PAS-assoc_C"/>
</dbReference>
<dbReference type="InterPro" id="IPR035965">
    <property type="entry name" value="PAS-like_dom_sf"/>
</dbReference>
<keyword evidence="2" id="KW-1133">Transmembrane helix</keyword>
<dbReference type="InterPro" id="IPR003018">
    <property type="entry name" value="GAF"/>
</dbReference>
<dbReference type="SMART" id="SM00086">
    <property type="entry name" value="PAC"/>
    <property type="match status" value="1"/>
</dbReference>
<feature type="transmembrane region" description="Helical" evidence="2">
    <location>
        <begin position="131"/>
        <end position="150"/>
    </location>
</feature>
<dbReference type="InterPro" id="IPR013655">
    <property type="entry name" value="PAS_fold_3"/>
</dbReference>
<keyword evidence="6" id="KW-1185">Reference proteome</keyword>
<feature type="region of interest" description="Disordered" evidence="1">
    <location>
        <begin position="431"/>
        <end position="461"/>
    </location>
</feature>
<dbReference type="PROSITE" id="PS50113">
    <property type="entry name" value="PAC"/>
    <property type="match status" value="1"/>
</dbReference>
<dbReference type="Pfam" id="PF13185">
    <property type="entry name" value="GAF_2"/>
    <property type="match status" value="1"/>
</dbReference>
<dbReference type="EMBL" id="JAEQBW010000001">
    <property type="protein sequence ID" value="MBK6263975.1"/>
    <property type="molecule type" value="Genomic_DNA"/>
</dbReference>
<dbReference type="Proteomes" id="UP000611723">
    <property type="component" value="Unassembled WGS sequence"/>
</dbReference>
<feature type="transmembrane region" description="Helical" evidence="2">
    <location>
        <begin position="77"/>
        <end position="98"/>
    </location>
</feature>
<evidence type="ECO:0000259" key="4">
    <source>
        <dbReference type="PROSITE" id="PS50113"/>
    </source>
</evidence>
<evidence type="ECO:0000259" key="3">
    <source>
        <dbReference type="PROSITE" id="PS50112"/>
    </source>
</evidence>
<dbReference type="PANTHER" id="PTHR44757:SF2">
    <property type="entry name" value="BIOFILM ARCHITECTURE MAINTENANCE PROTEIN MBAA"/>
    <property type="match status" value="1"/>
</dbReference>
<dbReference type="SUPFAM" id="SSF55785">
    <property type="entry name" value="PYP-like sensor domain (PAS domain)"/>
    <property type="match status" value="1"/>
</dbReference>
<evidence type="ECO:0000313" key="5">
    <source>
        <dbReference type="EMBL" id="MBK6263975.1"/>
    </source>
</evidence>
<accession>A0A934WW76</accession>
<proteinExistence type="predicted"/>
<feature type="transmembrane region" description="Helical" evidence="2">
    <location>
        <begin position="104"/>
        <end position="124"/>
    </location>
</feature>
<feature type="domain" description="PAC" evidence="4">
    <location>
        <begin position="555"/>
        <end position="609"/>
    </location>
</feature>
<comment type="caution">
    <text evidence="5">The sequence shown here is derived from an EMBL/GenBank/DDBJ whole genome shotgun (WGS) entry which is preliminary data.</text>
</comment>
<feature type="transmembrane region" description="Helical" evidence="2">
    <location>
        <begin position="170"/>
        <end position="191"/>
    </location>
</feature>
<feature type="transmembrane region" description="Helical" evidence="2">
    <location>
        <begin position="50"/>
        <end position="70"/>
    </location>
</feature>
<dbReference type="PANTHER" id="PTHR44757">
    <property type="entry name" value="DIGUANYLATE CYCLASE DGCP"/>
    <property type="match status" value="1"/>
</dbReference>
<dbReference type="PROSITE" id="PS50112">
    <property type="entry name" value="PAS"/>
    <property type="match status" value="1"/>
</dbReference>
<dbReference type="NCBIfam" id="TIGR00229">
    <property type="entry name" value="sensory_box"/>
    <property type="match status" value="1"/>
</dbReference>
<dbReference type="Gene3D" id="3.30.450.40">
    <property type="match status" value="1"/>
</dbReference>
<evidence type="ECO:0000256" key="1">
    <source>
        <dbReference type="SAM" id="MobiDB-lite"/>
    </source>
</evidence>
<dbReference type="InterPro" id="IPR052155">
    <property type="entry name" value="Biofilm_reg_signaling"/>
</dbReference>
<dbReference type="SUPFAM" id="SSF55781">
    <property type="entry name" value="GAF domain-like"/>
    <property type="match status" value="1"/>
</dbReference>
<feature type="domain" description="PAS" evidence="3">
    <location>
        <begin position="503"/>
        <end position="554"/>
    </location>
</feature>
<dbReference type="InterPro" id="IPR001610">
    <property type="entry name" value="PAC"/>
</dbReference>
<dbReference type="Gene3D" id="3.30.450.20">
    <property type="entry name" value="PAS domain"/>
    <property type="match status" value="1"/>
</dbReference>
<dbReference type="RefSeq" id="WP_201429654.1">
    <property type="nucleotide sequence ID" value="NZ_JAEQBW010000001.1"/>
</dbReference>
<dbReference type="Pfam" id="PF08447">
    <property type="entry name" value="PAS_3"/>
    <property type="match status" value="1"/>
</dbReference>
<evidence type="ECO:0000256" key="2">
    <source>
        <dbReference type="SAM" id="Phobius"/>
    </source>
</evidence>
<dbReference type="InterPro" id="IPR000014">
    <property type="entry name" value="PAS"/>
</dbReference>
<feature type="compositionally biased region" description="Basic and acidic residues" evidence="1">
    <location>
        <begin position="436"/>
        <end position="445"/>
    </location>
</feature>
<gene>
    <name evidence="5" type="ORF">JKA74_02915</name>
</gene>
<keyword evidence="2" id="KW-0472">Membrane</keyword>